<keyword evidence="3" id="KW-0560">Oxidoreductase</keyword>
<dbReference type="GO" id="GO:0005960">
    <property type="term" value="C:glycine cleavage complex"/>
    <property type="evidence" value="ECO:0007669"/>
    <property type="project" value="TreeGrafter"/>
</dbReference>
<keyword evidence="1" id="KW-0663">Pyridoxal phosphate</keyword>
<dbReference type="SUPFAM" id="SSF53383">
    <property type="entry name" value="PLP-dependent transferases"/>
    <property type="match status" value="1"/>
</dbReference>
<name>A0A2X2C7Y7_PROMI</name>
<evidence type="ECO:0000259" key="2">
    <source>
        <dbReference type="Pfam" id="PF21478"/>
    </source>
</evidence>
<evidence type="ECO:0000313" key="3">
    <source>
        <dbReference type="EMBL" id="SPZ03398.1"/>
    </source>
</evidence>
<gene>
    <name evidence="3" type="primary">gcvP_3</name>
    <name evidence="3" type="ORF">NCTC10975_05011</name>
</gene>
<dbReference type="GO" id="GO:0030170">
    <property type="term" value="F:pyridoxal phosphate binding"/>
    <property type="evidence" value="ECO:0007669"/>
    <property type="project" value="TreeGrafter"/>
</dbReference>
<organism evidence="3 4">
    <name type="scientific">Proteus mirabilis</name>
    <dbReference type="NCBI Taxonomy" id="584"/>
    <lineage>
        <taxon>Bacteria</taxon>
        <taxon>Pseudomonadati</taxon>
        <taxon>Pseudomonadota</taxon>
        <taxon>Gammaproteobacteria</taxon>
        <taxon>Enterobacterales</taxon>
        <taxon>Morganellaceae</taxon>
        <taxon>Proteus</taxon>
    </lineage>
</organism>
<dbReference type="EC" id="1.4.4.2" evidence="3"/>
<dbReference type="GO" id="GO:0005829">
    <property type="term" value="C:cytosol"/>
    <property type="evidence" value="ECO:0007669"/>
    <property type="project" value="TreeGrafter"/>
</dbReference>
<dbReference type="GO" id="GO:0004375">
    <property type="term" value="F:glycine dehydrogenase (decarboxylating) activity"/>
    <property type="evidence" value="ECO:0007669"/>
    <property type="project" value="UniProtKB-EC"/>
</dbReference>
<feature type="domain" description="Glycine dehydrogenase C-terminal" evidence="2">
    <location>
        <begin position="5"/>
        <end position="46"/>
    </location>
</feature>
<proteinExistence type="predicted"/>
<dbReference type="InterPro" id="IPR049316">
    <property type="entry name" value="GDC-P_C"/>
</dbReference>
<dbReference type="PANTHER" id="PTHR11773:SF13">
    <property type="entry name" value="GLYCINE DEHYDROGENASE (DECARBOXYLATING)"/>
    <property type="match status" value="1"/>
</dbReference>
<protein>
    <submittedName>
        <fullName evidence="3">Glycine dehydrogenase</fullName>
        <ecNumber evidence="3">1.4.4.2</ecNumber>
    </submittedName>
</protein>
<dbReference type="EMBL" id="UAUE01000036">
    <property type="protein sequence ID" value="SPZ03398.1"/>
    <property type="molecule type" value="Genomic_DNA"/>
</dbReference>
<dbReference type="PANTHER" id="PTHR11773">
    <property type="entry name" value="GLYCINE DEHYDROGENASE, DECARBOXYLATING"/>
    <property type="match status" value="1"/>
</dbReference>
<evidence type="ECO:0000256" key="1">
    <source>
        <dbReference type="ARBA" id="ARBA00022898"/>
    </source>
</evidence>
<dbReference type="GO" id="GO:0019464">
    <property type="term" value="P:glycine decarboxylation via glycine cleavage system"/>
    <property type="evidence" value="ECO:0007669"/>
    <property type="project" value="TreeGrafter"/>
</dbReference>
<reference evidence="3 4" key="1">
    <citation type="submission" date="2018-06" db="EMBL/GenBank/DDBJ databases">
        <authorList>
            <consortium name="Pathogen Informatics"/>
            <person name="Doyle S."/>
        </authorList>
    </citation>
    <scope>NUCLEOTIDE SEQUENCE [LARGE SCALE GENOMIC DNA]</scope>
    <source>
        <strain evidence="3 4">NCTC10975</strain>
    </source>
</reference>
<dbReference type="AlphaFoldDB" id="A0A2X2C7Y7"/>
<dbReference type="Pfam" id="PF21478">
    <property type="entry name" value="GcvP2_C"/>
    <property type="match status" value="1"/>
</dbReference>
<dbReference type="InterPro" id="IPR020581">
    <property type="entry name" value="GDC_P"/>
</dbReference>
<dbReference type="GO" id="GO:0016594">
    <property type="term" value="F:glycine binding"/>
    <property type="evidence" value="ECO:0007669"/>
    <property type="project" value="TreeGrafter"/>
</dbReference>
<accession>A0A2X2C7Y7</accession>
<dbReference type="InterPro" id="IPR015424">
    <property type="entry name" value="PyrdxlP-dep_Trfase"/>
</dbReference>
<dbReference type="Proteomes" id="UP000251485">
    <property type="component" value="Unassembled WGS sequence"/>
</dbReference>
<sequence length="103" mass="11910">MSQQKSESKVEIDRFIDALLSIRAEIAQVDDGVWPIDDNPLVNAPHTQYELVQEWSHSYSRECAVFPSEATKRNKYWPAVKRLDDVYGDRHLHCSCAPISDYE</sequence>
<evidence type="ECO:0000313" key="4">
    <source>
        <dbReference type="Proteomes" id="UP000251485"/>
    </source>
</evidence>